<organism evidence="14 15">
    <name type="scientific">Babesia ovata</name>
    <dbReference type="NCBI Taxonomy" id="189622"/>
    <lineage>
        <taxon>Eukaryota</taxon>
        <taxon>Sar</taxon>
        <taxon>Alveolata</taxon>
        <taxon>Apicomplexa</taxon>
        <taxon>Aconoidasida</taxon>
        <taxon>Piroplasmida</taxon>
        <taxon>Babesiidae</taxon>
        <taxon>Babesia</taxon>
    </lineage>
</organism>
<feature type="repeat" description="WD" evidence="12">
    <location>
        <begin position="83"/>
        <end position="108"/>
    </location>
</feature>
<keyword evidence="3" id="KW-0813">Transport</keyword>
<name>A0A2H6KJA8_9APIC</name>
<dbReference type="GO" id="GO:0005743">
    <property type="term" value="C:mitochondrial inner membrane"/>
    <property type="evidence" value="ECO:0007669"/>
    <property type="project" value="UniProtKB-SubCell"/>
</dbReference>
<dbReference type="PANTHER" id="PTHR19920">
    <property type="entry name" value="WD40 PROTEIN CIAO1"/>
    <property type="match status" value="1"/>
</dbReference>
<dbReference type="OrthoDB" id="284782at2759"/>
<dbReference type="CDD" id="cd00200">
    <property type="entry name" value="WD40"/>
    <property type="match status" value="1"/>
</dbReference>
<evidence type="ECO:0000256" key="2">
    <source>
        <dbReference type="ARBA" id="ARBA00006416"/>
    </source>
</evidence>
<dbReference type="PROSITE" id="PS50294">
    <property type="entry name" value="WD_REPEATS_REGION"/>
    <property type="match status" value="2"/>
</dbReference>
<dbReference type="GeneID" id="39876829"/>
<keyword evidence="4 12" id="KW-0853">WD repeat</keyword>
<comment type="similarity">
    <text evidence="11">Belongs to the WD repeat CIA1 family.</text>
</comment>
<sequence>MEVQHLGCVKGHSECIWSVAWSPVESIFATCSSDKSVRIWRLKELKDGASSKAHLCASYDAGCGMEYDIVLEAVIDKHFKKTVRSVRFSADGRYLICASFDGTATIWSPENDDTRGCSNADAETIDDSSSTNDSSGLQTWSCLCVLEGHENEVKCAAFDCTSTYIATCGRDKTVWIHQRSYSSADNDAYDIARLPHGPMDGSLEFYCTAILTGHTQDVKCVCWSTNALLLASSSYDETVRLWGLIRQDWVCIQTLSMFTSTVWSVSFDVDGSRLAAGAADGTVVVFQSAKARDYVEQLTELQRQVAFTGTILKLGPIDVAFSHEMARKTSKVRDHQLKNPLIADDWQPCHCIESHHSRPVYSVDLNTLLLTGGGDNMVKIMHPGGDNAGRRVQFVAHNSDVNGVSWKRHDSRLLFATVGDDEYVKFVTRLTAHPAGPFTIHFYAPTFKWGISIANLADINRPTDKLSLPQQLAVSCTGIIWSRYSTVITPVNYNLLTGESNTRLISMI</sequence>
<dbReference type="RefSeq" id="XP_028869302.1">
    <property type="nucleotide sequence ID" value="XM_029013469.1"/>
</dbReference>
<dbReference type="GO" id="GO:0097361">
    <property type="term" value="C:cytosolic [4Fe-4S] assembly targeting complex"/>
    <property type="evidence" value="ECO:0007669"/>
    <property type="project" value="InterPro"/>
</dbReference>
<gene>
    <name evidence="14" type="ORF">BOVATA_045520</name>
</gene>
<dbReference type="SUPFAM" id="SSF50978">
    <property type="entry name" value="WD40 repeat-like"/>
    <property type="match status" value="1"/>
</dbReference>
<evidence type="ECO:0000256" key="4">
    <source>
        <dbReference type="ARBA" id="ARBA00022574"/>
    </source>
</evidence>
<evidence type="ECO:0000256" key="10">
    <source>
        <dbReference type="ARBA" id="ARBA00023136"/>
    </source>
</evidence>
<keyword evidence="8" id="KW-1133">Transmembrane helix</keyword>
<dbReference type="GO" id="GO:0006850">
    <property type="term" value="P:pyruvate import into mitochondria"/>
    <property type="evidence" value="ECO:0007669"/>
    <property type="project" value="InterPro"/>
</dbReference>
<dbReference type="InterPro" id="IPR015943">
    <property type="entry name" value="WD40/YVTN_repeat-like_dom_sf"/>
</dbReference>
<accession>A0A2H6KJA8</accession>
<reference evidence="14 15" key="1">
    <citation type="journal article" date="2017" name="BMC Genomics">
        <title>Whole-genome assembly of Babesia ovata and comparative genomics between closely related pathogens.</title>
        <authorList>
            <person name="Yamagishi J."/>
            <person name="Asada M."/>
            <person name="Hakimi H."/>
            <person name="Tanaka T.Q."/>
            <person name="Sugimoto C."/>
            <person name="Kawazu S."/>
        </authorList>
    </citation>
    <scope>NUCLEOTIDE SEQUENCE [LARGE SCALE GENOMIC DNA]</scope>
    <source>
        <strain evidence="14 15">Miyake</strain>
    </source>
</reference>
<dbReference type="InterPro" id="IPR005336">
    <property type="entry name" value="MPC"/>
</dbReference>
<evidence type="ECO:0000256" key="8">
    <source>
        <dbReference type="ARBA" id="ARBA00022989"/>
    </source>
</evidence>
<dbReference type="VEuPathDB" id="PiroplasmaDB:BOVATA_045520"/>
<dbReference type="InterPro" id="IPR028608">
    <property type="entry name" value="CIAO1/Cia1"/>
</dbReference>
<evidence type="ECO:0000256" key="12">
    <source>
        <dbReference type="PROSITE-ProRule" id="PRU00221"/>
    </source>
</evidence>
<dbReference type="Proteomes" id="UP000236319">
    <property type="component" value="Unassembled WGS sequence"/>
</dbReference>
<keyword evidence="9" id="KW-0496">Mitochondrion</keyword>
<dbReference type="EMBL" id="BDSA01000013">
    <property type="protein sequence ID" value="GBE63059.1"/>
    <property type="molecule type" value="Genomic_DNA"/>
</dbReference>
<keyword evidence="6" id="KW-0677">Repeat</keyword>
<keyword evidence="5" id="KW-0812">Transmembrane</keyword>
<dbReference type="Pfam" id="PF00400">
    <property type="entry name" value="WD40"/>
    <property type="match status" value="6"/>
</dbReference>
<evidence type="ECO:0000256" key="11">
    <source>
        <dbReference type="HAMAP-Rule" id="MF_03037"/>
    </source>
</evidence>
<dbReference type="Pfam" id="PF03650">
    <property type="entry name" value="MPC"/>
    <property type="match status" value="1"/>
</dbReference>
<dbReference type="InterPro" id="IPR001680">
    <property type="entry name" value="WD40_rpt"/>
</dbReference>
<evidence type="ECO:0000256" key="9">
    <source>
        <dbReference type="ARBA" id="ARBA00023128"/>
    </source>
</evidence>
<comment type="function">
    <text evidence="11">Essential component of the cytosolic iron-sulfur (Fe/S) protein assembly machinery. Required for the maturation of extramitochondrial Fe/S proteins.</text>
</comment>
<evidence type="ECO:0000313" key="14">
    <source>
        <dbReference type="EMBL" id="GBE63059.1"/>
    </source>
</evidence>
<evidence type="ECO:0000256" key="6">
    <source>
        <dbReference type="ARBA" id="ARBA00022737"/>
    </source>
</evidence>
<dbReference type="PROSITE" id="PS50082">
    <property type="entry name" value="WD_REPEATS_2"/>
    <property type="match status" value="3"/>
</dbReference>
<keyword evidence="15" id="KW-1185">Reference proteome</keyword>
<feature type="repeat" description="WD" evidence="12">
    <location>
        <begin position="9"/>
        <end position="50"/>
    </location>
</feature>
<feature type="region of interest" description="Disordered" evidence="13">
    <location>
        <begin position="117"/>
        <end position="136"/>
    </location>
</feature>
<comment type="subcellular location">
    <subcellularLocation>
        <location evidence="1">Mitochondrion inner membrane</location>
        <topology evidence="1">Multi-pass membrane protein</topology>
    </subcellularLocation>
</comment>
<evidence type="ECO:0000256" key="3">
    <source>
        <dbReference type="ARBA" id="ARBA00022448"/>
    </source>
</evidence>
<evidence type="ECO:0000313" key="15">
    <source>
        <dbReference type="Proteomes" id="UP000236319"/>
    </source>
</evidence>
<feature type="repeat" description="WD" evidence="12">
    <location>
        <begin position="211"/>
        <end position="244"/>
    </location>
</feature>
<proteinExistence type="inferred from homology"/>
<evidence type="ECO:0000256" key="5">
    <source>
        <dbReference type="ARBA" id="ARBA00022692"/>
    </source>
</evidence>
<comment type="caution">
    <text evidence="14">The sequence shown here is derived from an EMBL/GenBank/DDBJ whole genome shotgun (WGS) entry which is preliminary data.</text>
</comment>
<dbReference type="GO" id="GO:0016226">
    <property type="term" value="P:iron-sulfur cluster assembly"/>
    <property type="evidence" value="ECO:0007669"/>
    <property type="project" value="UniProtKB-UniRule"/>
</dbReference>
<dbReference type="InterPro" id="IPR036322">
    <property type="entry name" value="WD40_repeat_dom_sf"/>
</dbReference>
<evidence type="ECO:0000256" key="1">
    <source>
        <dbReference type="ARBA" id="ARBA00004448"/>
    </source>
</evidence>
<keyword evidence="7" id="KW-0999">Mitochondrion inner membrane</keyword>
<comment type="similarity">
    <text evidence="2">Belongs to the mitochondrial pyruvate carrier (MPC) (TC 2.A.105) family.</text>
</comment>
<keyword evidence="10" id="KW-0472">Membrane</keyword>
<dbReference type="AlphaFoldDB" id="A0A2H6KJA8"/>
<dbReference type="PANTHER" id="PTHR19920:SF0">
    <property type="entry name" value="CYTOSOLIC IRON-SULFUR PROTEIN ASSEMBLY PROTEIN CIAO1-RELATED"/>
    <property type="match status" value="1"/>
</dbReference>
<evidence type="ECO:0000256" key="7">
    <source>
        <dbReference type="ARBA" id="ARBA00022792"/>
    </source>
</evidence>
<dbReference type="SMART" id="SM00320">
    <property type="entry name" value="WD40"/>
    <property type="match status" value="7"/>
</dbReference>
<dbReference type="Gene3D" id="2.130.10.10">
    <property type="entry name" value="YVTN repeat-like/Quinoprotein amine dehydrogenase"/>
    <property type="match status" value="2"/>
</dbReference>
<protein>
    <recommendedName>
        <fullName evidence="11">Probable cytosolic iron-sulfur protein assembly protein CIAO1 homolog</fullName>
    </recommendedName>
</protein>
<evidence type="ECO:0000256" key="13">
    <source>
        <dbReference type="SAM" id="MobiDB-lite"/>
    </source>
</evidence>
<dbReference type="HAMAP" id="MF_03037">
    <property type="entry name" value="ciao1"/>
    <property type="match status" value="1"/>
</dbReference>